<reference evidence="1" key="1">
    <citation type="submission" date="2023-07" db="EMBL/GenBank/DDBJ databases">
        <authorList>
            <consortium name="AG Swart"/>
            <person name="Singh M."/>
            <person name="Singh A."/>
            <person name="Seah K."/>
            <person name="Emmerich C."/>
        </authorList>
    </citation>
    <scope>NUCLEOTIDE SEQUENCE</scope>
    <source>
        <strain evidence="1">DP1</strain>
    </source>
</reference>
<dbReference type="Proteomes" id="UP001295684">
    <property type="component" value="Unassembled WGS sequence"/>
</dbReference>
<comment type="caution">
    <text evidence="1">The sequence shown here is derived from an EMBL/GenBank/DDBJ whole genome shotgun (WGS) entry which is preliminary data.</text>
</comment>
<dbReference type="SUPFAM" id="SSF52047">
    <property type="entry name" value="RNI-like"/>
    <property type="match status" value="1"/>
</dbReference>
<dbReference type="AlphaFoldDB" id="A0AAD1XRC5"/>
<dbReference type="InterPro" id="IPR032675">
    <property type="entry name" value="LRR_dom_sf"/>
</dbReference>
<dbReference type="EMBL" id="CAMPGE010019026">
    <property type="protein sequence ID" value="CAI2377387.1"/>
    <property type="molecule type" value="Genomic_DNA"/>
</dbReference>
<accession>A0AAD1XRC5</accession>
<name>A0AAD1XRC5_EUPCR</name>
<organism evidence="1 2">
    <name type="scientific">Euplotes crassus</name>
    <dbReference type="NCBI Taxonomy" id="5936"/>
    <lineage>
        <taxon>Eukaryota</taxon>
        <taxon>Sar</taxon>
        <taxon>Alveolata</taxon>
        <taxon>Ciliophora</taxon>
        <taxon>Intramacronucleata</taxon>
        <taxon>Spirotrichea</taxon>
        <taxon>Hypotrichia</taxon>
        <taxon>Euplotida</taxon>
        <taxon>Euplotidae</taxon>
        <taxon>Moneuplotes</taxon>
    </lineage>
</organism>
<evidence type="ECO:0000313" key="1">
    <source>
        <dbReference type="EMBL" id="CAI2377387.1"/>
    </source>
</evidence>
<gene>
    <name evidence="1" type="ORF">ECRASSUSDP1_LOCUS18771</name>
</gene>
<protein>
    <submittedName>
        <fullName evidence="1">Uncharacterized protein</fullName>
    </submittedName>
</protein>
<evidence type="ECO:0000313" key="2">
    <source>
        <dbReference type="Proteomes" id="UP001295684"/>
    </source>
</evidence>
<proteinExistence type="predicted"/>
<dbReference type="Gene3D" id="3.80.10.10">
    <property type="entry name" value="Ribonuclease Inhibitor"/>
    <property type="match status" value="1"/>
</dbReference>
<keyword evidence="2" id="KW-1185">Reference proteome</keyword>
<sequence length="258" mass="29496">MGCNPSSKDHSGYARSILKKPKLLKMIAKLQKKHNKGKNRVRDETEYTEEVFRIDFRHLWNIELLESISAKNRLEPIPTLALRYLPESQEAVPEFLNSCIDEVDHLFINNYVENEVKKNKIPIEPYISAICSVCPSVKESLWIEYFTLSIRDIAQIIRKGFGIAMIRFEQCLIDFSNAKELPNGDKVVTFNTENEPATHYLCFKGCNITEESLKIIANSCKELTSLKTLDISNTEFSVQEATDILDSCELSSVKVVKI</sequence>